<name>A0A367LBH3_9HYPO</name>
<dbReference type="AlphaFoldDB" id="A0A367LBH3"/>
<keyword evidence="4" id="KW-0677">Repeat</keyword>
<feature type="region of interest" description="Disordered" evidence="9">
    <location>
        <begin position="854"/>
        <end position="876"/>
    </location>
</feature>
<dbReference type="InterPro" id="IPR004457">
    <property type="entry name" value="Znf_ZPR1"/>
</dbReference>
<dbReference type="OrthoDB" id="308464at2759"/>
<dbReference type="FunFam" id="2.20.25.420:FF:000001">
    <property type="entry name" value="Zinc finger protein ZPR1"/>
    <property type="match status" value="1"/>
</dbReference>
<dbReference type="EMBL" id="LKCN02000010">
    <property type="protein sequence ID" value="RCI11764.1"/>
    <property type="molecule type" value="Genomic_DNA"/>
</dbReference>
<evidence type="ECO:0000313" key="12">
    <source>
        <dbReference type="Proteomes" id="UP000253664"/>
    </source>
</evidence>
<dbReference type="GO" id="GO:0008270">
    <property type="term" value="F:zinc ion binding"/>
    <property type="evidence" value="ECO:0007669"/>
    <property type="project" value="UniProtKB-KW"/>
</dbReference>
<dbReference type="InterPro" id="IPR042452">
    <property type="entry name" value="ZPR1_Znf1/2"/>
</dbReference>
<reference evidence="11 12" key="1">
    <citation type="journal article" date="2015" name="BMC Genomics">
        <title>Insights from the genome of Ophiocordyceps polyrhachis-furcata to pathogenicity and host specificity in insect fungi.</title>
        <authorList>
            <person name="Wichadakul D."/>
            <person name="Kobmoo N."/>
            <person name="Ingsriswang S."/>
            <person name="Tangphatsornruang S."/>
            <person name="Chantasingh D."/>
            <person name="Luangsa-ard J.J."/>
            <person name="Eurwilaichitr L."/>
        </authorList>
    </citation>
    <scope>NUCLEOTIDE SEQUENCE [LARGE SCALE GENOMIC DNA]</scope>
    <source>
        <strain evidence="11 12">BCC 54312</strain>
    </source>
</reference>
<dbReference type="SMART" id="SM00709">
    <property type="entry name" value="Zpr1"/>
    <property type="match status" value="2"/>
</dbReference>
<dbReference type="FunFam" id="2.60.120.1040:FF:000001">
    <property type="entry name" value="Zinc finger protein ZPR1"/>
    <property type="match status" value="1"/>
</dbReference>
<dbReference type="Gene3D" id="2.20.25.420">
    <property type="entry name" value="ZPR1, zinc finger domain"/>
    <property type="match status" value="2"/>
</dbReference>
<evidence type="ECO:0000256" key="5">
    <source>
        <dbReference type="ARBA" id="ARBA00022771"/>
    </source>
</evidence>
<feature type="compositionally biased region" description="Basic residues" evidence="9">
    <location>
        <begin position="284"/>
        <end position="299"/>
    </location>
</feature>
<dbReference type="FunFam" id="2.60.120.1040:FF:000003">
    <property type="entry name" value="Zinc finger protein zpr1"/>
    <property type="match status" value="1"/>
</dbReference>
<comment type="caution">
    <text evidence="11">The sequence shown here is derived from an EMBL/GenBank/DDBJ whole genome shotgun (WGS) entry which is preliminary data.</text>
</comment>
<dbReference type="FunFam" id="2.20.25.420:FF:000002">
    <property type="entry name" value="Zinc finger protein ZPR1"/>
    <property type="match status" value="1"/>
</dbReference>
<comment type="similarity">
    <text evidence="2">Belongs to the ZPR1 family.</text>
</comment>
<dbReference type="Pfam" id="PF03367">
    <property type="entry name" value="Zn_ribbon_ZPR1"/>
    <property type="match status" value="2"/>
</dbReference>
<feature type="compositionally biased region" description="Basic and acidic residues" evidence="9">
    <location>
        <begin position="260"/>
        <end position="276"/>
    </location>
</feature>
<comment type="subcellular location">
    <subcellularLocation>
        <location evidence="1">Nucleus</location>
    </subcellularLocation>
</comment>
<evidence type="ECO:0000256" key="4">
    <source>
        <dbReference type="ARBA" id="ARBA00022737"/>
    </source>
</evidence>
<evidence type="ECO:0000256" key="9">
    <source>
        <dbReference type="SAM" id="MobiDB-lite"/>
    </source>
</evidence>
<feature type="domain" description="Zinc finger ZPR1-type" evidence="10">
    <location>
        <begin position="466"/>
        <end position="623"/>
    </location>
</feature>
<feature type="compositionally biased region" description="Low complexity" evidence="9">
    <location>
        <begin position="652"/>
        <end position="661"/>
    </location>
</feature>
<keyword evidence="3" id="KW-0479">Metal-binding</keyword>
<protein>
    <recommendedName>
        <fullName evidence="10">Zinc finger ZPR1-type domain-containing protein</fullName>
    </recommendedName>
</protein>
<dbReference type="InterPro" id="IPR056180">
    <property type="entry name" value="ZPR1_jr_dom"/>
</dbReference>
<dbReference type="Pfam" id="PF22794">
    <property type="entry name" value="jr-ZPR1"/>
    <property type="match status" value="2"/>
</dbReference>
<feature type="compositionally biased region" description="Basic and acidic residues" evidence="9">
    <location>
        <begin position="624"/>
        <end position="639"/>
    </location>
</feature>
<dbReference type="PANTHER" id="PTHR10876:SF0">
    <property type="entry name" value="ZINC FINGER PROTEIN ZPR1"/>
    <property type="match status" value="1"/>
</dbReference>
<feature type="region of interest" description="Disordered" evidence="9">
    <location>
        <begin position="244"/>
        <end position="356"/>
    </location>
</feature>
<evidence type="ECO:0000256" key="7">
    <source>
        <dbReference type="ARBA" id="ARBA00023242"/>
    </source>
</evidence>
<evidence type="ECO:0000256" key="1">
    <source>
        <dbReference type="ARBA" id="ARBA00004123"/>
    </source>
</evidence>
<evidence type="ECO:0000256" key="3">
    <source>
        <dbReference type="ARBA" id="ARBA00022723"/>
    </source>
</evidence>
<dbReference type="Gene3D" id="2.60.120.1040">
    <property type="entry name" value="ZPR1, A/B domain"/>
    <property type="match status" value="2"/>
</dbReference>
<evidence type="ECO:0000259" key="10">
    <source>
        <dbReference type="SMART" id="SM00709"/>
    </source>
</evidence>
<evidence type="ECO:0000256" key="8">
    <source>
        <dbReference type="ARBA" id="ARBA00054139"/>
    </source>
</evidence>
<dbReference type="InterPro" id="IPR040141">
    <property type="entry name" value="ZPR1"/>
</dbReference>
<dbReference type="STRING" id="1330021.A0A367LBH3"/>
<feature type="compositionally biased region" description="Acidic residues" evidence="9">
    <location>
        <begin position="305"/>
        <end position="315"/>
    </location>
</feature>
<evidence type="ECO:0000256" key="6">
    <source>
        <dbReference type="ARBA" id="ARBA00022833"/>
    </source>
</evidence>
<keyword evidence="5" id="KW-0863">Zinc-finger</keyword>
<feature type="compositionally biased region" description="Low complexity" evidence="9">
    <location>
        <begin position="330"/>
        <end position="345"/>
    </location>
</feature>
<dbReference type="GO" id="GO:0005634">
    <property type="term" value="C:nucleus"/>
    <property type="evidence" value="ECO:0007669"/>
    <property type="project" value="UniProtKB-SubCell"/>
</dbReference>
<evidence type="ECO:0000313" key="11">
    <source>
        <dbReference type="EMBL" id="RCI11764.1"/>
    </source>
</evidence>
<proteinExistence type="inferred from homology"/>
<organism evidence="11 12">
    <name type="scientific">Ophiocordyceps polyrhachis-furcata BCC 54312</name>
    <dbReference type="NCBI Taxonomy" id="1330021"/>
    <lineage>
        <taxon>Eukaryota</taxon>
        <taxon>Fungi</taxon>
        <taxon>Dikarya</taxon>
        <taxon>Ascomycota</taxon>
        <taxon>Pezizomycotina</taxon>
        <taxon>Sordariomycetes</taxon>
        <taxon>Hypocreomycetidae</taxon>
        <taxon>Hypocreales</taxon>
        <taxon>Ophiocordycipitaceae</taxon>
        <taxon>Ophiocordyceps</taxon>
    </lineage>
</organism>
<feature type="compositionally biased region" description="Basic and acidic residues" evidence="9">
    <location>
        <begin position="316"/>
        <end position="329"/>
    </location>
</feature>
<sequence>MFALELKAELAGVTKLRPNDTKENPFWYMFKVQCTSCRETHGNFVGVNRFLTVPLKLARQEANEMSGSRGEANFVWKCKNCKPRRVDCIRRRHQRESSASIKSAPVPYEQAEPPTARRILEFDCRGLEFTEFMSEGEWLAEGIDSGTKFTGIEIVEGEWFDYDEKAGEESLTLSRIQDVVRPTGTLHILRSCELISPQTRYYSAMNSDQLAAKVDYLTDAAHLLRSSAPETSAHLMRYRSDLMSQAGVPQPQLQRQHRRDKGEARDHSSPQKEREAFSSPKAVSNHHLRSLRKAYKNPSRRPGAFDEDCENESQDQDERALRDAQEVGKRQQQAARQGSQGRPAGSALSPAAGRQELTDVDRLYEKIKKKTSFYRATGQCTAPEKKYSTHHLLWCPLNALIDRRCLGPPPTIPAYDIISQNSEAGMASDNQAGDGNRFFEPIGAQVDGLAPTITDDDDKPVEEIESLCMNCGKNGVTKLLLTAIPYFRQVVIMSFSCGHCHAQNNEIQAAGAVQPKGVHYELRLTSVGDLSRQVVKSDTATVKFIELDLEIPAGRGQLTNVEGLLSTAVDDLEMGQEARKEQAPEVHDKIADIVTKARAMLSGDGFPFRLYVDDPAGNSFISPDVKDGAGKWQKREYSRSAEQNASLGLGDGADAATTTTAEGEEEEEEATHPDEVYSFPASCPGCTHPCTTQMKMVDIPHFKQVILMSTACDACGYRSNEVKTGGEIPPQGQRLTLTVRRPTDLARDILKSESCALDCPELNLHVNPGTLGGRFTTVEGLLTQVRADLHGHMLGDDSLSREDKSNWSSFFDRLDDAIAGSSPFTLVLSDPLAASFIQPLADPASEDGLLRRESYHRSAEEDEELGLTDMRTEQGQ</sequence>
<keyword evidence="12" id="KW-1185">Reference proteome</keyword>
<dbReference type="Pfam" id="PF05907">
    <property type="entry name" value="CXXC_Zn-b_euk"/>
    <property type="match status" value="1"/>
</dbReference>
<feature type="region of interest" description="Disordered" evidence="9">
    <location>
        <begin position="623"/>
        <end position="676"/>
    </location>
</feature>
<dbReference type="NCBIfam" id="TIGR00310">
    <property type="entry name" value="ZPR1_znf"/>
    <property type="match status" value="2"/>
</dbReference>
<dbReference type="PANTHER" id="PTHR10876">
    <property type="entry name" value="ZINC FINGER PROTEIN ZPR1"/>
    <property type="match status" value="1"/>
</dbReference>
<keyword evidence="7" id="KW-0539">Nucleus</keyword>
<dbReference type="Proteomes" id="UP000253664">
    <property type="component" value="Unassembled WGS sequence"/>
</dbReference>
<accession>A0A367LBH3</accession>
<evidence type="ECO:0000256" key="2">
    <source>
        <dbReference type="ARBA" id="ARBA00008354"/>
    </source>
</evidence>
<dbReference type="InterPro" id="IPR008584">
    <property type="entry name" value="CXXC_Zn-binding_euk"/>
</dbReference>
<keyword evidence="6" id="KW-0862">Zinc</keyword>
<feature type="domain" description="Zinc finger ZPR1-type" evidence="10">
    <location>
        <begin position="681"/>
        <end position="839"/>
    </location>
</feature>
<dbReference type="SUPFAM" id="SSF141678">
    <property type="entry name" value="MAL13P1.257-like"/>
    <property type="match status" value="1"/>
</dbReference>
<comment type="function">
    <text evidence="8">Acts as a protein folding chaperone for elongation factor 1-alpha.</text>
</comment>
<gene>
    <name evidence="11" type="ORF">L249_7148</name>
</gene>
<dbReference type="InterPro" id="IPR042451">
    <property type="entry name" value="ZPR1_A/B_dom"/>
</dbReference>